<comment type="caution">
    <text evidence="2">The sequence shown here is derived from an EMBL/GenBank/DDBJ whole genome shotgun (WGS) entry which is preliminary data.</text>
</comment>
<feature type="compositionally biased region" description="Polar residues" evidence="1">
    <location>
        <begin position="9"/>
        <end position="18"/>
    </location>
</feature>
<gene>
    <name evidence="2" type="primary">Necator_chrX.g22168</name>
    <name evidence="2" type="ORF">RB195_022007</name>
</gene>
<evidence type="ECO:0000313" key="2">
    <source>
        <dbReference type="EMBL" id="KAK6760774.1"/>
    </source>
</evidence>
<dbReference type="EMBL" id="JAVFWL010000006">
    <property type="protein sequence ID" value="KAK6760774.1"/>
    <property type="molecule type" value="Genomic_DNA"/>
</dbReference>
<evidence type="ECO:0000256" key="1">
    <source>
        <dbReference type="SAM" id="MobiDB-lite"/>
    </source>
</evidence>
<reference evidence="2 3" key="1">
    <citation type="submission" date="2023-08" db="EMBL/GenBank/DDBJ databases">
        <title>A Necator americanus chromosomal reference genome.</title>
        <authorList>
            <person name="Ilik V."/>
            <person name="Petrzelkova K.J."/>
            <person name="Pardy F."/>
            <person name="Fuh T."/>
            <person name="Niatou-Singa F.S."/>
            <person name="Gouil Q."/>
            <person name="Baker L."/>
            <person name="Ritchie M.E."/>
            <person name="Jex A.R."/>
            <person name="Gazzola D."/>
            <person name="Li H."/>
            <person name="Toshio Fujiwara R."/>
            <person name="Zhan B."/>
            <person name="Aroian R.V."/>
            <person name="Pafco B."/>
            <person name="Schwarz E.M."/>
        </authorList>
    </citation>
    <scope>NUCLEOTIDE SEQUENCE [LARGE SCALE GENOMIC DNA]</scope>
    <source>
        <strain evidence="2 3">Aroian</strain>
        <tissue evidence="2">Whole animal</tissue>
    </source>
</reference>
<name>A0ABR1EDL1_NECAM</name>
<organism evidence="2 3">
    <name type="scientific">Necator americanus</name>
    <name type="common">Human hookworm</name>
    <dbReference type="NCBI Taxonomy" id="51031"/>
    <lineage>
        <taxon>Eukaryota</taxon>
        <taxon>Metazoa</taxon>
        <taxon>Ecdysozoa</taxon>
        <taxon>Nematoda</taxon>
        <taxon>Chromadorea</taxon>
        <taxon>Rhabditida</taxon>
        <taxon>Rhabditina</taxon>
        <taxon>Rhabditomorpha</taxon>
        <taxon>Strongyloidea</taxon>
        <taxon>Ancylostomatidae</taxon>
        <taxon>Bunostominae</taxon>
        <taxon>Necator</taxon>
    </lineage>
</organism>
<sequence>MGQLEPRGTKNSHPSSQGFGEIKKDLREIRGVVLTEAADAEKSIREALQNLPFKKLLSGSQKKQPWHREGKWKKLSTTSTLTSSTAVSGCHHLRENDMSF</sequence>
<dbReference type="Proteomes" id="UP001303046">
    <property type="component" value="Unassembled WGS sequence"/>
</dbReference>
<accession>A0ABR1EDL1</accession>
<evidence type="ECO:0000313" key="3">
    <source>
        <dbReference type="Proteomes" id="UP001303046"/>
    </source>
</evidence>
<proteinExistence type="predicted"/>
<protein>
    <submittedName>
        <fullName evidence="2">Uncharacterized protein</fullName>
    </submittedName>
</protein>
<keyword evidence="3" id="KW-1185">Reference proteome</keyword>
<feature type="region of interest" description="Disordered" evidence="1">
    <location>
        <begin position="1"/>
        <end position="23"/>
    </location>
</feature>